<keyword evidence="11 14" id="KW-0408">Iron</keyword>
<proteinExistence type="inferred from homology"/>
<evidence type="ECO:0000256" key="2">
    <source>
        <dbReference type="ARBA" id="ARBA00005073"/>
    </source>
</evidence>
<comment type="pathway">
    <text evidence="2 14 15">Porphyrin-containing compound metabolism; protoporphyrin-IX biosynthesis; protoporphyrin-IX from protoporphyrinogen-IX: step 1/1.</text>
</comment>
<evidence type="ECO:0000256" key="15">
    <source>
        <dbReference type="PIRNR" id="PIRNR004638"/>
    </source>
</evidence>
<keyword evidence="5 14" id="KW-1003">Cell membrane</keyword>
<protein>
    <recommendedName>
        <fullName evidence="4 14">Protoporphyrinogen IX oxidase</fullName>
        <shortName evidence="14">PPO</shortName>
        <ecNumber evidence="14 15">1.3.99.-</ecNumber>
    </recommendedName>
</protein>
<accession>A0ABZ0HV97</accession>
<evidence type="ECO:0000256" key="3">
    <source>
        <dbReference type="ARBA" id="ARBA00006501"/>
    </source>
</evidence>
<sequence>MSDAYLWTKVLHIAAIISWMAGMLYLPRLFVYHAEAPLGSEQARTFVVMERRLMRFIMLPALIVTWITGLALAGHAGLFHAGWLHGKLLLVILLTALHGYFSRIRKDFASETNRHDARFYRILNEIPTVLMLGVIILVVIKPF</sequence>
<feature type="transmembrane region" description="Helical" evidence="14">
    <location>
        <begin position="82"/>
        <end position="101"/>
    </location>
</feature>
<comment type="similarity">
    <text evidence="3 14 15">Belongs to the HemJ family.</text>
</comment>
<evidence type="ECO:0000256" key="8">
    <source>
        <dbReference type="ARBA" id="ARBA00022723"/>
    </source>
</evidence>
<dbReference type="EMBL" id="CP136862">
    <property type="protein sequence ID" value="WOJ91138.1"/>
    <property type="molecule type" value="Genomic_DNA"/>
</dbReference>
<keyword evidence="8 14" id="KW-0479">Metal-binding</keyword>
<dbReference type="Pfam" id="PF03653">
    <property type="entry name" value="UPF0093"/>
    <property type="match status" value="1"/>
</dbReference>
<evidence type="ECO:0000256" key="7">
    <source>
        <dbReference type="ARBA" id="ARBA00022692"/>
    </source>
</evidence>
<evidence type="ECO:0000256" key="13">
    <source>
        <dbReference type="ARBA" id="ARBA00048390"/>
    </source>
</evidence>
<dbReference type="PANTHER" id="PTHR40255">
    <property type="entry name" value="UPF0093 MEMBRANE PROTEIN SLR1790"/>
    <property type="match status" value="1"/>
</dbReference>
<feature type="transmembrane region" description="Helical" evidence="14">
    <location>
        <begin position="6"/>
        <end position="26"/>
    </location>
</feature>
<dbReference type="HAMAP" id="MF_02239">
    <property type="entry name" value="HemJ"/>
    <property type="match status" value="1"/>
</dbReference>
<comment type="subunit">
    <text evidence="14">Homodimer.</text>
</comment>
<keyword evidence="9 14" id="KW-1133">Transmembrane helix</keyword>
<keyword evidence="6 14" id="KW-0349">Heme</keyword>
<reference evidence="16 17" key="1">
    <citation type="submission" date="2023-10" db="EMBL/GenBank/DDBJ databases">
        <title>Novel methanotroph of the genus Methylocapsa from a subarctic wetland.</title>
        <authorList>
            <person name="Belova S.E."/>
            <person name="Oshkin I.Y."/>
            <person name="Miroshnikov K."/>
            <person name="Dedysh S.N."/>
        </authorList>
    </citation>
    <scope>NUCLEOTIDE SEQUENCE [LARGE SCALE GENOMIC DNA]</scope>
    <source>
        <strain evidence="16 17">RX1</strain>
    </source>
</reference>
<feature type="transmembrane region" description="Helical" evidence="14">
    <location>
        <begin position="56"/>
        <end position="76"/>
    </location>
</feature>
<dbReference type="EC" id="1.3.99.-" evidence="14 15"/>
<gene>
    <name evidence="16" type="primary">hemJ</name>
    <name evidence="16" type="ORF">RZS28_07635</name>
</gene>
<evidence type="ECO:0000313" key="16">
    <source>
        <dbReference type="EMBL" id="WOJ91138.1"/>
    </source>
</evidence>
<dbReference type="PIRSF" id="PIRSF004638">
    <property type="entry name" value="UCP004638"/>
    <property type="match status" value="1"/>
</dbReference>
<feature type="binding site" description="axial binding residue" evidence="14">
    <location>
        <position position="87"/>
    </location>
    <ligand>
        <name>heme</name>
        <dbReference type="ChEBI" id="CHEBI:30413"/>
    </ligand>
    <ligandPart>
        <name>Fe</name>
        <dbReference type="ChEBI" id="CHEBI:18248"/>
    </ligandPart>
</feature>
<evidence type="ECO:0000256" key="14">
    <source>
        <dbReference type="HAMAP-Rule" id="MF_02239"/>
    </source>
</evidence>
<keyword evidence="10 14" id="KW-0560">Oxidoreductase</keyword>
<dbReference type="RefSeq" id="WP_407340726.1">
    <property type="nucleotide sequence ID" value="NZ_CP136862.1"/>
</dbReference>
<dbReference type="InterPro" id="IPR005265">
    <property type="entry name" value="HemJ-like"/>
</dbReference>
<organism evidence="16 17">
    <name type="scientific">Methylocapsa polymorpha</name>
    <dbReference type="NCBI Taxonomy" id="3080828"/>
    <lineage>
        <taxon>Bacteria</taxon>
        <taxon>Pseudomonadati</taxon>
        <taxon>Pseudomonadota</taxon>
        <taxon>Alphaproteobacteria</taxon>
        <taxon>Hyphomicrobiales</taxon>
        <taxon>Beijerinckiaceae</taxon>
        <taxon>Methylocapsa</taxon>
    </lineage>
</organism>
<name>A0ABZ0HV97_9HYPH</name>
<evidence type="ECO:0000256" key="6">
    <source>
        <dbReference type="ARBA" id="ARBA00022617"/>
    </source>
</evidence>
<evidence type="ECO:0000256" key="4">
    <source>
        <dbReference type="ARBA" id="ARBA00017504"/>
    </source>
</evidence>
<dbReference type="NCBIfam" id="TIGR00701">
    <property type="entry name" value="protoporphyrinogen oxidase HemJ"/>
    <property type="match status" value="1"/>
</dbReference>
<evidence type="ECO:0000256" key="9">
    <source>
        <dbReference type="ARBA" id="ARBA00022989"/>
    </source>
</evidence>
<evidence type="ECO:0000256" key="11">
    <source>
        <dbReference type="ARBA" id="ARBA00023004"/>
    </source>
</evidence>
<keyword evidence="12 14" id="KW-0472">Membrane</keyword>
<comment type="subcellular location">
    <subcellularLocation>
        <location evidence="1 14">Cell membrane</location>
        <topology evidence="1 14">Multi-pass membrane protein</topology>
    </subcellularLocation>
</comment>
<feature type="binding site" description="axial binding residue" evidence="14">
    <location>
        <position position="12"/>
    </location>
    <ligand>
        <name>heme</name>
        <dbReference type="ChEBI" id="CHEBI:30413"/>
    </ligand>
    <ligandPart>
        <name>Fe</name>
        <dbReference type="ChEBI" id="CHEBI:18248"/>
    </ligandPart>
</feature>
<evidence type="ECO:0000256" key="12">
    <source>
        <dbReference type="ARBA" id="ARBA00023136"/>
    </source>
</evidence>
<keyword evidence="17" id="KW-1185">Reference proteome</keyword>
<keyword evidence="7 14" id="KW-0812">Transmembrane</keyword>
<dbReference type="Proteomes" id="UP001626536">
    <property type="component" value="Chromosome"/>
</dbReference>
<comment type="catalytic activity">
    <reaction evidence="13 14 15">
        <text>protoporphyrinogen IX + 3 A = protoporphyrin IX + 3 AH2</text>
        <dbReference type="Rhea" id="RHEA:62000"/>
        <dbReference type="ChEBI" id="CHEBI:13193"/>
        <dbReference type="ChEBI" id="CHEBI:17499"/>
        <dbReference type="ChEBI" id="CHEBI:57306"/>
        <dbReference type="ChEBI" id="CHEBI:57307"/>
    </reaction>
</comment>
<comment type="cofactor">
    <cofactor evidence="14 15">
        <name>heme b</name>
        <dbReference type="ChEBI" id="CHEBI:60344"/>
    </cofactor>
    <text evidence="14 15">Binds 1 heme b (iron(II)-protoporphyrin IX) group per subunit.</text>
</comment>
<evidence type="ECO:0000256" key="5">
    <source>
        <dbReference type="ARBA" id="ARBA00022475"/>
    </source>
</evidence>
<comment type="function">
    <text evidence="14 15">Catalyzes the oxidation of protoporphyrinogen IX to protoporphyrin IX.</text>
</comment>
<evidence type="ECO:0000256" key="10">
    <source>
        <dbReference type="ARBA" id="ARBA00023002"/>
    </source>
</evidence>
<feature type="transmembrane region" description="Helical" evidence="14">
    <location>
        <begin position="122"/>
        <end position="140"/>
    </location>
</feature>
<evidence type="ECO:0000256" key="1">
    <source>
        <dbReference type="ARBA" id="ARBA00004651"/>
    </source>
</evidence>
<evidence type="ECO:0000313" key="17">
    <source>
        <dbReference type="Proteomes" id="UP001626536"/>
    </source>
</evidence>
<dbReference type="PANTHER" id="PTHR40255:SF1">
    <property type="entry name" value="PROTOPORPHYRINOGEN IX OXIDASE"/>
    <property type="match status" value="1"/>
</dbReference>